<protein>
    <submittedName>
        <fullName evidence="2">Uncharacterized protein</fullName>
    </submittedName>
</protein>
<feature type="transmembrane region" description="Helical" evidence="1">
    <location>
        <begin position="173"/>
        <end position="194"/>
    </location>
</feature>
<evidence type="ECO:0000313" key="2">
    <source>
        <dbReference type="EMBL" id="QFR22363.1"/>
    </source>
</evidence>
<keyword evidence="1" id="KW-0472">Membrane</keyword>
<organism evidence="2 3">
    <name type="scientific">Schleiferilactobacillus harbinensis</name>
    <dbReference type="NCBI Taxonomy" id="304207"/>
    <lineage>
        <taxon>Bacteria</taxon>
        <taxon>Bacillati</taxon>
        <taxon>Bacillota</taxon>
        <taxon>Bacilli</taxon>
        <taxon>Lactobacillales</taxon>
        <taxon>Lactobacillaceae</taxon>
        <taxon>Schleiferilactobacillus</taxon>
    </lineage>
</organism>
<accession>A0A5P8M1Q6</accession>
<dbReference type="Proteomes" id="UP000326779">
    <property type="component" value="Chromosome"/>
</dbReference>
<feature type="transmembrane region" description="Helical" evidence="1">
    <location>
        <begin position="135"/>
        <end position="166"/>
    </location>
</feature>
<keyword evidence="1" id="KW-1133">Transmembrane helix</keyword>
<name>A0A5P8M1Q6_9LACO</name>
<keyword evidence="1" id="KW-0812">Transmembrane</keyword>
<proteinExistence type="predicted"/>
<sequence length="250" mass="27988">MFILRQRRFWLLLLLASSAEAVLMLGAIGRVVGGSPLAVMAITQQFSPISVLAIFLPVVGIALGYVYFTPAYFTSWRDWWLLRQRRGKIKELVSFAVVTPVIYVLLSYVLTYLMLMIQVNGPYRTLPWRTGVSHLFGSAGGLAFLLTDAVLIVFSQFGLVLLFTLIVRKKWQVFILALTTYSVLPIFLFILHILPETGLPIVLYGRLINAPALSWRALGTVLLFQGGLLLGESILFTGLIVIKNRRGWQA</sequence>
<evidence type="ECO:0000313" key="3">
    <source>
        <dbReference type="Proteomes" id="UP000326779"/>
    </source>
</evidence>
<gene>
    <name evidence="2" type="ORF">D1010_02255</name>
</gene>
<dbReference type="EMBL" id="CP045143">
    <property type="protein sequence ID" value="QFR22363.1"/>
    <property type="molecule type" value="Genomic_DNA"/>
</dbReference>
<dbReference type="KEGG" id="lhb:D1010_02255"/>
<reference evidence="2 3" key="1">
    <citation type="submission" date="2019-10" db="EMBL/GenBank/DDBJ databases">
        <title>The completed genome of Lactobacillus harbinensis M1.</title>
        <authorList>
            <person name="Zheng Y."/>
        </authorList>
    </citation>
    <scope>NUCLEOTIDE SEQUENCE [LARGE SCALE GENOMIC DNA]</scope>
    <source>
        <strain evidence="2 3">M1</strain>
    </source>
</reference>
<feature type="transmembrane region" description="Helical" evidence="1">
    <location>
        <begin position="214"/>
        <end position="242"/>
    </location>
</feature>
<feature type="transmembrane region" description="Helical" evidence="1">
    <location>
        <begin position="45"/>
        <end position="68"/>
    </location>
</feature>
<dbReference type="AlphaFoldDB" id="A0A5P8M1Q6"/>
<dbReference type="RefSeq" id="WP_146994271.1">
    <property type="nucleotide sequence ID" value="NZ_BJTX01000016.1"/>
</dbReference>
<feature type="transmembrane region" description="Helical" evidence="1">
    <location>
        <begin position="92"/>
        <end position="115"/>
    </location>
</feature>
<evidence type="ECO:0000256" key="1">
    <source>
        <dbReference type="SAM" id="Phobius"/>
    </source>
</evidence>